<dbReference type="EMBL" id="CCKQ01009895">
    <property type="protein sequence ID" value="CDW81403.1"/>
    <property type="molecule type" value="Genomic_DNA"/>
</dbReference>
<protein>
    <submittedName>
        <fullName evidence="1">Uncharacterized protein</fullName>
    </submittedName>
</protein>
<reference evidence="1 2" key="1">
    <citation type="submission" date="2014-06" db="EMBL/GenBank/DDBJ databases">
        <authorList>
            <person name="Swart Estienne"/>
        </authorList>
    </citation>
    <scope>NUCLEOTIDE SEQUENCE [LARGE SCALE GENOMIC DNA]</scope>
    <source>
        <strain evidence="1 2">130c</strain>
    </source>
</reference>
<evidence type="ECO:0000313" key="1">
    <source>
        <dbReference type="EMBL" id="CDW81403.1"/>
    </source>
</evidence>
<dbReference type="InParanoid" id="A0A078AKT1"/>
<accession>A0A078AKT1</accession>
<keyword evidence="2" id="KW-1185">Reference proteome</keyword>
<organism evidence="1 2">
    <name type="scientific">Stylonychia lemnae</name>
    <name type="common">Ciliate</name>
    <dbReference type="NCBI Taxonomy" id="5949"/>
    <lineage>
        <taxon>Eukaryota</taxon>
        <taxon>Sar</taxon>
        <taxon>Alveolata</taxon>
        <taxon>Ciliophora</taxon>
        <taxon>Intramacronucleata</taxon>
        <taxon>Spirotrichea</taxon>
        <taxon>Stichotrichia</taxon>
        <taxon>Sporadotrichida</taxon>
        <taxon>Oxytrichidae</taxon>
        <taxon>Stylonychinae</taxon>
        <taxon>Stylonychia</taxon>
    </lineage>
</organism>
<sequence length="339" mass="40760">MQSNLDYTLDEYNYFKMENPFDNSEMDLDNKQQNIKYFNHEIASTNSQSNSLNENLDTFFDDFYRLNLTIDFDSQDPFQNLPNKYQFYSNEMKQFNLEDPLFGKQYQYFQQNETYQQYKEQPQDKSNNNSNELIQSDQNQTSIDSWNKDFQSLTQDQVDVVIDEIDAAYDQSITQRKGKKRGRPFKDIQNENIDQLPNINTHSIKNVRCIARCFRQLISINKYQLIDKLAFKIRNHFKNDSPAQIIKKIENDLRYCQSPVKEDKKFKRDFKRDRVIVTNDNISILGRLCYRYKFSDEIKFFQDPIYQFLFLECMRSIRKEFKGQKDVLGTLESIIKLHF</sequence>
<gene>
    <name evidence="1" type="primary">Contig10085.g10776</name>
    <name evidence="1" type="ORF">STYLEM_10419</name>
</gene>
<evidence type="ECO:0000313" key="2">
    <source>
        <dbReference type="Proteomes" id="UP000039865"/>
    </source>
</evidence>
<dbReference type="AlphaFoldDB" id="A0A078AKT1"/>
<dbReference type="Proteomes" id="UP000039865">
    <property type="component" value="Unassembled WGS sequence"/>
</dbReference>
<proteinExistence type="predicted"/>
<name>A0A078AKT1_STYLE</name>